<evidence type="ECO:0000259" key="1">
    <source>
        <dbReference type="Pfam" id="PF25583"/>
    </source>
</evidence>
<sequence>MESGESQLKLDFDEAMGVDYSPHFMGPAEGKAGEVVVKLDKAVSHSIVKKKWHPSQEIEELKSGDVIIRFKNTTYQEIKPWIYSWIPYCEVIRPKQLRELVKKELKQASRLYQH</sequence>
<evidence type="ECO:0000313" key="2">
    <source>
        <dbReference type="EMBL" id="GAI07505.1"/>
    </source>
</evidence>
<proteinExistence type="predicted"/>
<protein>
    <recommendedName>
        <fullName evidence="1">WCX domain-containing protein</fullName>
    </recommendedName>
</protein>
<reference evidence="2" key="1">
    <citation type="journal article" date="2014" name="Front. Microbiol.">
        <title>High frequency of phylogenetically diverse reductive dehalogenase-homologous genes in deep subseafloor sedimentary metagenomes.</title>
        <authorList>
            <person name="Kawai M."/>
            <person name="Futagami T."/>
            <person name="Toyoda A."/>
            <person name="Takaki Y."/>
            <person name="Nishi S."/>
            <person name="Hori S."/>
            <person name="Arai W."/>
            <person name="Tsubouchi T."/>
            <person name="Morono Y."/>
            <person name="Uchiyama I."/>
            <person name="Ito T."/>
            <person name="Fujiyama A."/>
            <person name="Inagaki F."/>
            <person name="Takami H."/>
        </authorList>
    </citation>
    <scope>NUCLEOTIDE SEQUENCE</scope>
    <source>
        <strain evidence="2">Expedition CK06-06</strain>
    </source>
</reference>
<gene>
    <name evidence="2" type="ORF">S06H3_21642</name>
</gene>
<dbReference type="Pfam" id="PF25583">
    <property type="entry name" value="WCX"/>
    <property type="match status" value="1"/>
</dbReference>
<accession>X1LYM6</accession>
<dbReference type="EMBL" id="BARV01011401">
    <property type="protein sequence ID" value="GAI07505.1"/>
    <property type="molecule type" value="Genomic_DNA"/>
</dbReference>
<feature type="domain" description="WCX" evidence="1">
    <location>
        <begin position="33"/>
        <end position="108"/>
    </location>
</feature>
<dbReference type="InterPro" id="IPR057727">
    <property type="entry name" value="WCX_dom"/>
</dbReference>
<name>X1LYM6_9ZZZZ</name>
<dbReference type="AlphaFoldDB" id="X1LYM6"/>
<comment type="caution">
    <text evidence="2">The sequence shown here is derived from an EMBL/GenBank/DDBJ whole genome shotgun (WGS) entry which is preliminary data.</text>
</comment>
<organism evidence="2">
    <name type="scientific">marine sediment metagenome</name>
    <dbReference type="NCBI Taxonomy" id="412755"/>
    <lineage>
        <taxon>unclassified sequences</taxon>
        <taxon>metagenomes</taxon>
        <taxon>ecological metagenomes</taxon>
    </lineage>
</organism>